<sequence length="354" mass="39797">MALAVFIFVLLLKVSTAVSSQNITHLFSAVLIFGDSTADSGNNNYINTPFKADHPPYGEDFPGKIPTGRFSNGKLVSDFWASLLGIKQTVPPFLQPNISDFDIRTGVNFASAGSGYDDMTAQISQVIPVTKQLYYFREYIKRLKKVVGIKEANRIIEGALVSISAGTNDFTISYYDLPSRREDFSMDDYQDYILKKLQNFVNELYKLGCRTMVVSGLPPMGCLPIQMLSRFSRTCLTDQNTDARIYNQKLMNLLPQIQSSLKGSRIMYTDIYTPMMEMIRNPRKHGFTHTKVGCCGIGLLEAGPICTYLTPLCTNPSNYLFFDSIHPTEAAYRYVTKTLLNQILRHLNTSGHIF</sequence>
<proteinExistence type="inferred from homology"/>
<dbReference type="PANTHER" id="PTHR45642:SF88">
    <property type="entry name" value="GDSL-LIKE LIPASE_ACYLHYDROLASE FAMILY PROTEIN-RELATED"/>
    <property type="match status" value="1"/>
</dbReference>
<dbReference type="AlphaFoldDB" id="A0AAU9LUI4"/>
<evidence type="ECO:0000256" key="2">
    <source>
        <dbReference type="SAM" id="SignalP"/>
    </source>
</evidence>
<evidence type="ECO:0000256" key="1">
    <source>
        <dbReference type="ARBA" id="ARBA00008668"/>
    </source>
</evidence>
<dbReference type="EMBL" id="CAKMRJ010000113">
    <property type="protein sequence ID" value="CAH1418062.1"/>
    <property type="molecule type" value="Genomic_DNA"/>
</dbReference>
<dbReference type="InterPro" id="IPR035669">
    <property type="entry name" value="SGNH_plant_lipase-like"/>
</dbReference>
<dbReference type="InterPro" id="IPR001087">
    <property type="entry name" value="GDSL"/>
</dbReference>
<protein>
    <recommendedName>
        <fullName evidence="5">GDSL esterase/lipase</fullName>
    </recommendedName>
</protein>
<dbReference type="FunFam" id="3.40.50.1110:FF:000003">
    <property type="entry name" value="GDSL esterase/lipase APG"/>
    <property type="match status" value="1"/>
</dbReference>
<organism evidence="3 4">
    <name type="scientific">Lactuca virosa</name>
    <dbReference type="NCBI Taxonomy" id="75947"/>
    <lineage>
        <taxon>Eukaryota</taxon>
        <taxon>Viridiplantae</taxon>
        <taxon>Streptophyta</taxon>
        <taxon>Embryophyta</taxon>
        <taxon>Tracheophyta</taxon>
        <taxon>Spermatophyta</taxon>
        <taxon>Magnoliopsida</taxon>
        <taxon>eudicotyledons</taxon>
        <taxon>Gunneridae</taxon>
        <taxon>Pentapetalae</taxon>
        <taxon>asterids</taxon>
        <taxon>campanulids</taxon>
        <taxon>Asterales</taxon>
        <taxon>Asteraceae</taxon>
        <taxon>Cichorioideae</taxon>
        <taxon>Cichorieae</taxon>
        <taxon>Lactucinae</taxon>
        <taxon>Lactuca</taxon>
    </lineage>
</organism>
<accession>A0AAU9LUI4</accession>
<keyword evidence="4" id="KW-1185">Reference proteome</keyword>
<dbReference type="InterPro" id="IPR036514">
    <property type="entry name" value="SGNH_hydro_sf"/>
</dbReference>
<feature type="chain" id="PRO_5043639286" description="GDSL esterase/lipase" evidence="2">
    <location>
        <begin position="18"/>
        <end position="354"/>
    </location>
</feature>
<dbReference type="Proteomes" id="UP001157418">
    <property type="component" value="Unassembled WGS sequence"/>
</dbReference>
<feature type="signal peptide" evidence="2">
    <location>
        <begin position="1"/>
        <end position="17"/>
    </location>
</feature>
<evidence type="ECO:0000313" key="3">
    <source>
        <dbReference type="EMBL" id="CAH1418062.1"/>
    </source>
</evidence>
<dbReference type="Gene3D" id="3.40.50.1110">
    <property type="entry name" value="SGNH hydrolase"/>
    <property type="match status" value="1"/>
</dbReference>
<dbReference type="InterPro" id="IPR050592">
    <property type="entry name" value="GDSL_lipolytic_enzyme"/>
</dbReference>
<dbReference type="GO" id="GO:0016788">
    <property type="term" value="F:hydrolase activity, acting on ester bonds"/>
    <property type="evidence" value="ECO:0007669"/>
    <property type="project" value="InterPro"/>
</dbReference>
<dbReference type="Pfam" id="PF00657">
    <property type="entry name" value="Lipase_GDSL"/>
    <property type="match status" value="1"/>
</dbReference>
<dbReference type="SUPFAM" id="SSF52266">
    <property type="entry name" value="SGNH hydrolase"/>
    <property type="match status" value="1"/>
</dbReference>
<evidence type="ECO:0008006" key="5">
    <source>
        <dbReference type="Google" id="ProtNLM"/>
    </source>
</evidence>
<dbReference type="PANTHER" id="PTHR45642">
    <property type="entry name" value="GDSL ESTERASE/LIPASE EXL3"/>
    <property type="match status" value="1"/>
</dbReference>
<comment type="similarity">
    <text evidence="1">Belongs to the 'GDSL' lipolytic enzyme family.</text>
</comment>
<dbReference type="CDD" id="cd01837">
    <property type="entry name" value="SGNH_plant_lipase_like"/>
    <property type="match status" value="1"/>
</dbReference>
<evidence type="ECO:0000313" key="4">
    <source>
        <dbReference type="Proteomes" id="UP001157418"/>
    </source>
</evidence>
<name>A0AAU9LUI4_9ASTR</name>
<comment type="caution">
    <text evidence="3">The sequence shown here is derived from an EMBL/GenBank/DDBJ whole genome shotgun (WGS) entry which is preliminary data.</text>
</comment>
<gene>
    <name evidence="3" type="ORF">LVIROSA_LOCUS5680</name>
</gene>
<reference evidence="3 4" key="1">
    <citation type="submission" date="2022-01" db="EMBL/GenBank/DDBJ databases">
        <authorList>
            <person name="Xiong W."/>
            <person name="Schranz E."/>
        </authorList>
    </citation>
    <scope>NUCLEOTIDE SEQUENCE [LARGE SCALE GENOMIC DNA]</scope>
</reference>
<keyword evidence="2" id="KW-0732">Signal</keyword>